<evidence type="ECO:0000256" key="4">
    <source>
        <dbReference type="ARBA" id="ARBA00022729"/>
    </source>
</evidence>
<evidence type="ECO:0000259" key="10">
    <source>
        <dbReference type="PROSITE" id="PS50948"/>
    </source>
</evidence>
<feature type="transmembrane region" description="Helical" evidence="8">
    <location>
        <begin position="7"/>
        <end position="28"/>
    </location>
</feature>
<dbReference type="GeneTree" id="ENSGT00940000156019"/>
<feature type="domain" description="Apple" evidence="10">
    <location>
        <begin position="38"/>
        <end position="132"/>
    </location>
</feature>
<dbReference type="PROSITE" id="PS00021">
    <property type="entry name" value="KRINGLE_1"/>
    <property type="match status" value="1"/>
</dbReference>
<dbReference type="SMART" id="SM00130">
    <property type="entry name" value="KR"/>
    <property type="match status" value="1"/>
</dbReference>
<dbReference type="FunFam" id="2.40.20.10:FF:000002">
    <property type="entry name" value="Hepatocyte growth factor"/>
    <property type="match status" value="1"/>
</dbReference>
<evidence type="ECO:0000256" key="7">
    <source>
        <dbReference type="PROSITE-ProRule" id="PRU00121"/>
    </source>
</evidence>
<dbReference type="CDD" id="cd01099">
    <property type="entry name" value="PAN_AP_HGF"/>
    <property type="match status" value="1"/>
</dbReference>
<dbReference type="InterPro" id="IPR013806">
    <property type="entry name" value="Kringle-like"/>
</dbReference>
<dbReference type="GO" id="GO:0005615">
    <property type="term" value="C:extracellular space"/>
    <property type="evidence" value="ECO:0007669"/>
    <property type="project" value="TreeGrafter"/>
</dbReference>
<proteinExistence type="predicted"/>
<dbReference type="SMART" id="SM00473">
    <property type="entry name" value="PAN_AP"/>
    <property type="match status" value="1"/>
</dbReference>
<evidence type="ECO:0000256" key="1">
    <source>
        <dbReference type="ARBA" id="ARBA00004613"/>
    </source>
</evidence>
<evidence type="ECO:0000256" key="3">
    <source>
        <dbReference type="ARBA" id="ARBA00022572"/>
    </source>
</evidence>
<dbReference type="InterPro" id="IPR050759">
    <property type="entry name" value="Serine_protease_kringle"/>
</dbReference>
<evidence type="ECO:0000256" key="2">
    <source>
        <dbReference type="ARBA" id="ARBA00022525"/>
    </source>
</evidence>
<keyword evidence="2" id="KW-0964">Secreted</keyword>
<dbReference type="GO" id="GO:0005102">
    <property type="term" value="F:signaling receptor binding"/>
    <property type="evidence" value="ECO:0007669"/>
    <property type="project" value="TreeGrafter"/>
</dbReference>
<evidence type="ECO:0000256" key="6">
    <source>
        <dbReference type="ARBA" id="ARBA00023157"/>
    </source>
</evidence>
<dbReference type="PRINTS" id="PR00018">
    <property type="entry name" value="KRINGLE"/>
</dbReference>
<keyword evidence="6" id="KW-1015">Disulfide bond</keyword>
<accession>A0A3Q2NRI0</accession>
<dbReference type="InterPro" id="IPR000001">
    <property type="entry name" value="Kringle"/>
</dbReference>
<organism evidence="11 12">
    <name type="scientific">Fundulus heteroclitus</name>
    <name type="common">Killifish</name>
    <name type="synonym">Mummichog</name>
    <dbReference type="NCBI Taxonomy" id="8078"/>
    <lineage>
        <taxon>Eukaryota</taxon>
        <taxon>Metazoa</taxon>
        <taxon>Chordata</taxon>
        <taxon>Craniata</taxon>
        <taxon>Vertebrata</taxon>
        <taxon>Euteleostomi</taxon>
        <taxon>Actinopterygii</taxon>
        <taxon>Neopterygii</taxon>
        <taxon>Teleostei</taxon>
        <taxon>Neoteleostei</taxon>
        <taxon>Acanthomorphata</taxon>
        <taxon>Ovalentaria</taxon>
        <taxon>Atherinomorphae</taxon>
        <taxon>Cyprinodontiformes</taxon>
        <taxon>Fundulidae</taxon>
        <taxon>Fundulus</taxon>
    </lineage>
</organism>
<dbReference type="GO" id="GO:0004175">
    <property type="term" value="F:endopeptidase activity"/>
    <property type="evidence" value="ECO:0007669"/>
    <property type="project" value="TreeGrafter"/>
</dbReference>
<dbReference type="InterPro" id="IPR003609">
    <property type="entry name" value="Pan_app"/>
</dbReference>
<comment type="subcellular location">
    <subcellularLocation>
        <location evidence="1">Secreted</location>
    </subcellularLocation>
</comment>
<keyword evidence="4" id="KW-0732">Signal</keyword>
<sequence>PFILLRFIILLICTFYLFLICLPLWIYYCNYVTMFCVCALEGRRNALQDYQKSDGIQLVVVSPDSSLLTKSRKLSVTKCAKTCSRGKRLPFTCRAFLYDHRSRKCQWLSFDRNSPGAQIHQNVYYDLYQKKDYVRECIVGTGENYRGWRSVTVSGILCQAWASPIPHEHTYHPKRYKKKDLRGNYCRNPDNSTIGPWCFTTDPRPHLRHQECGIPQCSQGRLCARIYLCMRTFILK</sequence>
<keyword evidence="8" id="KW-0812">Transmembrane</keyword>
<reference evidence="11" key="2">
    <citation type="submission" date="2025-09" db="UniProtKB">
        <authorList>
            <consortium name="Ensembl"/>
        </authorList>
    </citation>
    <scope>IDENTIFICATION</scope>
</reference>
<dbReference type="SUPFAM" id="SSF57414">
    <property type="entry name" value="Hairpin loop containing domain-like"/>
    <property type="match status" value="1"/>
</dbReference>
<dbReference type="Pfam" id="PF00024">
    <property type="entry name" value="PAN_1"/>
    <property type="match status" value="1"/>
</dbReference>
<feature type="domain" description="Kringle" evidence="9">
    <location>
        <begin position="136"/>
        <end position="217"/>
    </location>
</feature>
<dbReference type="GO" id="GO:0006508">
    <property type="term" value="P:proteolysis"/>
    <property type="evidence" value="ECO:0007669"/>
    <property type="project" value="TreeGrafter"/>
</dbReference>
<dbReference type="PROSITE" id="PS50070">
    <property type="entry name" value="KRINGLE_2"/>
    <property type="match status" value="1"/>
</dbReference>
<keyword evidence="5" id="KW-0677">Repeat</keyword>
<dbReference type="Proteomes" id="UP000265000">
    <property type="component" value="Unplaced"/>
</dbReference>
<evidence type="ECO:0000256" key="5">
    <source>
        <dbReference type="ARBA" id="ARBA00022737"/>
    </source>
</evidence>
<name>A0A3Q2NRI0_FUNHE</name>
<dbReference type="PROSITE" id="PS50948">
    <property type="entry name" value="PAN"/>
    <property type="match status" value="1"/>
</dbReference>
<dbReference type="SUPFAM" id="SSF57440">
    <property type="entry name" value="Kringle-like"/>
    <property type="match status" value="1"/>
</dbReference>
<dbReference type="InterPro" id="IPR018056">
    <property type="entry name" value="Kringle_CS"/>
</dbReference>
<evidence type="ECO:0008006" key="13">
    <source>
        <dbReference type="Google" id="ProtNLM"/>
    </source>
</evidence>
<dbReference type="Ensembl" id="ENSFHET00000013461.1">
    <property type="protein sequence ID" value="ENSFHEP00000001687.1"/>
    <property type="gene ID" value="ENSFHEG00000002449.1"/>
</dbReference>
<keyword evidence="12" id="KW-1185">Reference proteome</keyword>
<keyword evidence="3 7" id="KW-0420">Kringle</keyword>
<evidence type="ECO:0000259" key="9">
    <source>
        <dbReference type="PROSITE" id="PS50070"/>
    </source>
</evidence>
<dbReference type="Pfam" id="PF00051">
    <property type="entry name" value="Kringle"/>
    <property type="match status" value="1"/>
</dbReference>
<dbReference type="Gene3D" id="3.50.4.10">
    <property type="entry name" value="Hepatocyte Growth Factor"/>
    <property type="match status" value="1"/>
</dbReference>
<dbReference type="InterPro" id="IPR038178">
    <property type="entry name" value="Kringle_sf"/>
</dbReference>
<comment type="caution">
    <text evidence="7">Lacks conserved residue(s) required for the propagation of feature annotation.</text>
</comment>
<dbReference type="PANTHER" id="PTHR24261:SF13">
    <property type="entry name" value="PLASMINOGEN"/>
    <property type="match status" value="1"/>
</dbReference>
<dbReference type="Gene3D" id="2.40.20.10">
    <property type="entry name" value="Plasminogen Kringle 4"/>
    <property type="match status" value="1"/>
</dbReference>
<evidence type="ECO:0000256" key="8">
    <source>
        <dbReference type="SAM" id="Phobius"/>
    </source>
</evidence>
<dbReference type="CDD" id="cd00108">
    <property type="entry name" value="KR"/>
    <property type="match status" value="1"/>
</dbReference>
<keyword evidence="8" id="KW-1133">Transmembrane helix</keyword>
<protein>
    <recommendedName>
        <fullName evidence="13">Kringle domain-containing protein</fullName>
    </recommendedName>
</protein>
<dbReference type="AlphaFoldDB" id="A0A3Q2NRI0"/>
<keyword evidence="8" id="KW-0472">Membrane</keyword>
<reference evidence="11" key="1">
    <citation type="submission" date="2025-08" db="UniProtKB">
        <authorList>
            <consortium name="Ensembl"/>
        </authorList>
    </citation>
    <scope>IDENTIFICATION</scope>
</reference>
<dbReference type="PANTHER" id="PTHR24261">
    <property type="entry name" value="PLASMINOGEN-RELATED"/>
    <property type="match status" value="1"/>
</dbReference>
<evidence type="ECO:0000313" key="12">
    <source>
        <dbReference type="Proteomes" id="UP000265000"/>
    </source>
</evidence>
<evidence type="ECO:0000313" key="11">
    <source>
        <dbReference type="Ensembl" id="ENSFHEP00000001687.1"/>
    </source>
</evidence>